<dbReference type="PANTHER" id="PTHR38481">
    <property type="entry name" value="HYALURONATE LYASE"/>
    <property type="match status" value="1"/>
</dbReference>
<sequence>MRPFATAASAAVTLLGVTLLSQVVLVSANDVDTIYNRQFNYIISTTDLSQTNIGGYISSLQPNGTWADVNYASGCTARRASWPAGDHWTRIVEMATAYSGKIPEYKGDPSLRSAIRLAMEFWFANEMSTIGDGTCMDREFFPTSNCPCGTPGLWGPNWFSNVLQVPTRAGKACALLRSDLTESELGNCTHITARAYSPFYRELRPRYLGGANVMDIAVVGVLAGLLENNRTGNATRIADAYLRVHGEAVVRPGNGIDGIKPDGSFHQQQGIIYDGNYGKDFSNSLIELELQSLGTQFQANRTVQDTFGFHLAGSRWMTFTNIVKKVVHWDYTVIGRFISYPVADILRASANIQMNLTEIEELGVAWDQADLIDFASSLSGTDDSSANSGGLVGNRMFWNSDYMASGQFICAETRSDETCRAFSFTSQCTNAENPFGFHLSDGVIYSLSTGAEYEDMFGALDWNLAPGITTDYGSTPLQCATVRQAGVDSYAGGVQAGDVGMAAMRYVNPISKTFTFNKAWFFFPENVQHVLVSKVNQSSPNSTAPVFSVLDQRLRSGDVYVDGALTSSGGNFTSVKSLWHGGTGYTFPKSGNRPSRVSVSLQTRRNDWSQLGTSLQPASTVDMFAAWLVHEKLRLNPTPDAPNTGPGGYSPMQYSIFPATSSSSDFEDKARRLQPRTIINSDTVSAALSACKKVLGAAFWASAGGFVEVKDLGIKVEVDQSVMFILRFEDGPHSKEGVILIEAGKGVLATTVRTYGARRDPAV</sequence>
<dbReference type="Proteomes" id="UP000663840">
    <property type="component" value="Unassembled WGS sequence"/>
</dbReference>
<evidence type="ECO:0008006" key="7">
    <source>
        <dbReference type="Google" id="ProtNLM"/>
    </source>
</evidence>
<dbReference type="AlphaFoldDB" id="A0A8H2W5L7"/>
<dbReference type="InterPro" id="IPR003159">
    <property type="entry name" value="Lyase_8_central_dom"/>
</dbReference>
<evidence type="ECO:0000259" key="3">
    <source>
        <dbReference type="Pfam" id="PF02278"/>
    </source>
</evidence>
<feature type="non-terminal residue" evidence="5">
    <location>
        <position position="1"/>
    </location>
</feature>
<organism evidence="5 6">
    <name type="scientific">Rhizoctonia solani</name>
    <dbReference type="NCBI Taxonomy" id="456999"/>
    <lineage>
        <taxon>Eukaryota</taxon>
        <taxon>Fungi</taxon>
        <taxon>Dikarya</taxon>
        <taxon>Basidiomycota</taxon>
        <taxon>Agaricomycotina</taxon>
        <taxon>Agaricomycetes</taxon>
        <taxon>Cantharellales</taxon>
        <taxon>Ceratobasidiaceae</taxon>
        <taxon>Rhizoctonia</taxon>
    </lineage>
</organism>
<comment type="caution">
    <text evidence="5">The sequence shown here is derived from an EMBL/GenBank/DDBJ whole genome shotgun (WGS) entry which is preliminary data.</text>
</comment>
<accession>A0A8H2W5L7</accession>
<keyword evidence="2" id="KW-0732">Signal</keyword>
<comment type="similarity">
    <text evidence="1">Belongs to the polysaccharide lyase 8 family.</text>
</comment>
<dbReference type="SUPFAM" id="SSF48230">
    <property type="entry name" value="Chondroitin AC/alginate lyase"/>
    <property type="match status" value="1"/>
</dbReference>
<proteinExistence type="inferred from homology"/>
<dbReference type="EMBL" id="CAJMWR010000031">
    <property type="protein sequence ID" value="CAE6337298.1"/>
    <property type="molecule type" value="Genomic_DNA"/>
</dbReference>
<dbReference type="GO" id="GO:0005975">
    <property type="term" value="P:carbohydrate metabolic process"/>
    <property type="evidence" value="ECO:0007669"/>
    <property type="project" value="InterPro"/>
</dbReference>
<feature type="signal peptide" evidence="2">
    <location>
        <begin position="1"/>
        <end position="28"/>
    </location>
</feature>
<dbReference type="InterPro" id="IPR008929">
    <property type="entry name" value="Chondroitin_lyas"/>
</dbReference>
<dbReference type="PANTHER" id="PTHR38481:SF1">
    <property type="entry name" value="HYALURONATE LYASE"/>
    <property type="match status" value="1"/>
</dbReference>
<dbReference type="InterPro" id="IPR011013">
    <property type="entry name" value="Gal_mutarotase_sf_dom"/>
</dbReference>
<evidence type="ECO:0000313" key="5">
    <source>
        <dbReference type="EMBL" id="CAE6337298.1"/>
    </source>
</evidence>
<dbReference type="Gene3D" id="2.70.98.10">
    <property type="match status" value="1"/>
</dbReference>
<name>A0A8H2W5L7_9AGAM</name>
<evidence type="ECO:0000256" key="2">
    <source>
        <dbReference type="SAM" id="SignalP"/>
    </source>
</evidence>
<dbReference type="Pfam" id="PF08124">
    <property type="entry name" value="Lyase_8_N"/>
    <property type="match status" value="1"/>
</dbReference>
<evidence type="ECO:0000259" key="4">
    <source>
        <dbReference type="Pfam" id="PF08124"/>
    </source>
</evidence>
<feature type="chain" id="PRO_5034431034" description="Polysaccharide lyase family 8 protein" evidence="2">
    <location>
        <begin position="29"/>
        <end position="763"/>
    </location>
</feature>
<protein>
    <recommendedName>
        <fullName evidence="7">Polysaccharide lyase family 8 protein</fullName>
    </recommendedName>
</protein>
<dbReference type="Pfam" id="PF02278">
    <property type="entry name" value="Lyase_8"/>
    <property type="match status" value="1"/>
</dbReference>
<dbReference type="GO" id="GO:0016837">
    <property type="term" value="F:carbon-oxygen lyase activity, acting on polysaccharides"/>
    <property type="evidence" value="ECO:0007669"/>
    <property type="project" value="UniProtKB-ARBA"/>
</dbReference>
<dbReference type="InterPro" id="IPR014718">
    <property type="entry name" value="GH-type_carb-bd"/>
</dbReference>
<evidence type="ECO:0000256" key="1">
    <source>
        <dbReference type="ARBA" id="ARBA00006699"/>
    </source>
</evidence>
<dbReference type="GO" id="GO:0005576">
    <property type="term" value="C:extracellular region"/>
    <property type="evidence" value="ECO:0007669"/>
    <property type="project" value="InterPro"/>
</dbReference>
<dbReference type="InterPro" id="IPR012970">
    <property type="entry name" value="Lyase_8_alpha_N"/>
</dbReference>
<dbReference type="Gene3D" id="1.50.10.100">
    <property type="entry name" value="Chondroitin AC/alginate lyase"/>
    <property type="match status" value="1"/>
</dbReference>
<dbReference type="GO" id="GO:0030246">
    <property type="term" value="F:carbohydrate binding"/>
    <property type="evidence" value="ECO:0007669"/>
    <property type="project" value="InterPro"/>
</dbReference>
<dbReference type="SUPFAM" id="SSF74650">
    <property type="entry name" value="Galactose mutarotase-like"/>
    <property type="match status" value="1"/>
</dbReference>
<gene>
    <name evidence="5" type="ORF">RDB_LOCUS1950</name>
</gene>
<feature type="domain" description="Polysaccharide lyase 8 N-terminal alpha-helical" evidence="4">
    <location>
        <begin position="157"/>
        <end position="307"/>
    </location>
</feature>
<reference evidence="5" key="1">
    <citation type="submission" date="2021-01" db="EMBL/GenBank/DDBJ databases">
        <authorList>
            <person name="Kaushik A."/>
        </authorList>
    </citation>
    <scope>NUCLEOTIDE SEQUENCE</scope>
    <source>
        <strain evidence="5">AG1-1A</strain>
    </source>
</reference>
<dbReference type="InterPro" id="IPR038970">
    <property type="entry name" value="Lyase_8"/>
</dbReference>
<feature type="domain" description="Polysaccharide lyase family 8 central" evidence="3">
    <location>
        <begin position="394"/>
        <end position="632"/>
    </location>
</feature>
<evidence type="ECO:0000313" key="6">
    <source>
        <dbReference type="Proteomes" id="UP000663840"/>
    </source>
</evidence>